<accession>A9AW84</accession>
<dbReference type="KEGG" id="hau:Haur_2094"/>
<keyword evidence="1" id="KW-0472">Membrane</keyword>
<evidence type="ECO:0000313" key="3">
    <source>
        <dbReference type="Proteomes" id="UP000000787"/>
    </source>
</evidence>
<evidence type="ECO:0000313" key="2">
    <source>
        <dbReference type="EMBL" id="ABX04734.1"/>
    </source>
</evidence>
<dbReference type="EMBL" id="CP000875">
    <property type="protein sequence ID" value="ABX04734.1"/>
    <property type="molecule type" value="Genomic_DNA"/>
</dbReference>
<proteinExistence type="predicted"/>
<reference evidence="2 3" key="1">
    <citation type="journal article" date="2011" name="Stand. Genomic Sci.">
        <title>Complete genome sequence of the filamentous gliding predatory bacterium Herpetosiphon aurantiacus type strain (114-95(T)).</title>
        <authorList>
            <person name="Kiss H."/>
            <person name="Nett M."/>
            <person name="Domin N."/>
            <person name="Martin K."/>
            <person name="Maresca J.A."/>
            <person name="Copeland A."/>
            <person name="Lapidus A."/>
            <person name="Lucas S."/>
            <person name="Berry K.W."/>
            <person name="Glavina Del Rio T."/>
            <person name="Dalin E."/>
            <person name="Tice H."/>
            <person name="Pitluck S."/>
            <person name="Richardson P."/>
            <person name="Bruce D."/>
            <person name="Goodwin L."/>
            <person name="Han C."/>
            <person name="Detter J.C."/>
            <person name="Schmutz J."/>
            <person name="Brettin T."/>
            <person name="Land M."/>
            <person name="Hauser L."/>
            <person name="Kyrpides N.C."/>
            <person name="Ivanova N."/>
            <person name="Goker M."/>
            <person name="Woyke T."/>
            <person name="Klenk H.P."/>
            <person name="Bryant D.A."/>
        </authorList>
    </citation>
    <scope>NUCLEOTIDE SEQUENCE [LARGE SCALE GENOMIC DNA]</scope>
    <source>
        <strain evidence="3">ATCC 23779 / DSM 785 / 114-95</strain>
    </source>
</reference>
<keyword evidence="1" id="KW-1133">Transmembrane helix</keyword>
<name>A9AW84_HERA2</name>
<gene>
    <name evidence="2" type="ordered locus">Haur_2094</name>
</gene>
<feature type="transmembrane region" description="Helical" evidence="1">
    <location>
        <begin position="30"/>
        <end position="52"/>
    </location>
</feature>
<dbReference type="InParanoid" id="A9AW84"/>
<dbReference type="HOGENOM" id="CLU_876526_0_0_0"/>
<feature type="transmembrane region" description="Helical" evidence="1">
    <location>
        <begin position="159"/>
        <end position="178"/>
    </location>
</feature>
<dbReference type="Proteomes" id="UP000000787">
    <property type="component" value="Chromosome"/>
</dbReference>
<feature type="transmembrane region" description="Helical" evidence="1">
    <location>
        <begin position="242"/>
        <end position="265"/>
    </location>
</feature>
<dbReference type="STRING" id="316274.Haur_2094"/>
<feature type="transmembrane region" description="Helical" evidence="1">
    <location>
        <begin position="184"/>
        <end position="203"/>
    </location>
</feature>
<evidence type="ECO:0000256" key="1">
    <source>
        <dbReference type="SAM" id="Phobius"/>
    </source>
</evidence>
<dbReference type="BioCyc" id="HAUR316274:GHYA-2122-MONOMER"/>
<feature type="transmembrane region" description="Helical" evidence="1">
    <location>
        <begin position="210"/>
        <end position="230"/>
    </location>
</feature>
<keyword evidence="3" id="KW-1185">Reference proteome</keyword>
<protein>
    <submittedName>
        <fullName evidence="2">Uncharacterized protein</fullName>
    </submittedName>
</protein>
<feature type="transmembrane region" description="Helical" evidence="1">
    <location>
        <begin position="121"/>
        <end position="139"/>
    </location>
</feature>
<sequence length="317" mass="34988">MKQTIHTLIIVIALLATSMGVGVAAHADRLLIVALPAAVGLIMLLRSLGASAERAAWAIFTVWLGTTYIQQGTLLEMGITVFYGGFALLGVYRSPYFLVGAWLFHPIWDSIPRDLPTHLHALPHACILFDIPIGMYLLWAIRQRRWSIQAQDARWWQSIILASYPAVLILMLSLSVTIGAPSGYLLWMAIPLALVLLAATHWLNQQTQRATWAVLAGFVGMTYAHTGGLLDQAFFLGSVGLAAYGYFGSSFALVITWAFFIVWSLLPHTLPVDYSDLPRAMILFCIVCGGYMTSQFKHYRWNPSNSTPSSDGEGITR</sequence>
<dbReference type="AlphaFoldDB" id="A9AW84"/>
<keyword evidence="1" id="KW-0812">Transmembrane</keyword>
<organism evidence="2 3">
    <name type="scientific">Herpetosiphon aurantiacus (strain ATCC 23779 / DSM 785 / 114-95)</name>
    <dbReference type="NCBI Taxonomy" id="316274"/>
    <lineage>
        <taxon>Bacteria</taxon>
        <taxon>Bacillati</taxon>
        <taxon>Chloroflexota</taxon>
        <taxon>Chloroflexia</taxon>
        <taxon>Herpetosiphonales</taxon>
        <taxon>Herpetosiphonaceae</taxon>
        <taxon>Herpetosiphon</taxon>
    </lineage>
</organism>